<name>A0AAV7NIT6_PLEWA</name>
<reference evidence="2" key="1">
    <citation type="journal article" date="2022" name="bioRxiv">
        <title>Sequencing and chromosome-scale assembly of the giantPleurodeles waltlgenome.</title>
        <authorList>
            <person name="Brown T."/>
            <person name="Elewa A."/>
            <person name="Iarovenko S."/>
            <person name="Subramanian E."/>
            <person name="Araus A.J."/>
            <person name="Petzold A."/>
            <person name="Susuki M."/>
            <person name="Suzuki K.-i.T."/>
            <person name="Hayashi T."/>
            <person name="Toyoda A."/>
            <person name="Oliveira C."/>
            <person name="Osipova E."/>
            <person name="Leigh N.D."/>
            <person name="Simon A."/>
            <person name="Yun M.H."/>
        </authorList>
    </citation>
    <scope>NUCLEOTIDE SEQUENCE</scope>
    <source>
        <strain evidence="2">20211129_DDA</strain>
        <tissue evidence="2">Liver</tissue>
    </source>
</reference>
<feature type="chain" id="PRO_5043911032" evidence="1">
    <location>
        <begin position="27"/>
        <end position="201"/>
    </location>
</feature>
<accession>A0AAV7NIT6</accession>
<dbReference type="AlphaFoldDB" id="A0AAV7NIT6"/>
<evidence type="ECO:0000313" key="3">
    <source>
        <dbReference type="Proteomes" id="UP001066276"/>
    </source>
</evidence>
<dbReference type="Proteomes" id="UP001066276">
    <property type="component" value="Chromosome 8"/>
</dbReference>
<proteinExistence type="predicted"/>
<comment type="caution">
    <text evidence="2">The sequence shown here is derived from an EMBL/GenBank/DDBJ whole genome shotgun (WGS) entry which is preliminary data.</text>
</comment>
<organism evidence="2 3">
    <name type="scientific">Pleurodeles waltl</name>
    <name type="common">Iberian ribbed newt</name>
    <dbReference type="NCBI Taxonomy" id="8319"/>
    <lineage>
        <taxon>Eukaryota</taxon>
        <taxon>Metazoa</taxon>
        <taxon>Chordata</taxon>
        <taxon>Craniata</taxon>
        <taxon>Vertebrata</taxon>
        <taxon>Euteleostomi</taxon>
        <taxon>Amphibia</taxon>
        <taxon>Batrachia</taxon>
        <taxon>Caudata</taxon>
        <taxon>Salamandroidea</taxon>
        <taxon>Salamandridae</taxon>
        <taxon>Pleurodelinae</taxon>
        <taxon>Pleurodeles</taxon>
    </lineage>
</organism>
<gene>
    <name evidence="2" type="ORF">NDU88_004082</name>
</gene>
<feature type="signal peptide" evidence="1">
    <location>
        <begin position="1"/>
        <end position="26"/>
    </location>
</feature>
<sequence length="201" mass="22367">MQTRSRTIPERTTRLCILALSPLAAAHQPTLEMPSGKYGSKPLSKPAQQLLFKEDLLHSPLMVATKVLSISSWDDDSVEPLPDTSMDRICQEITSVGHRLERMDSNISALMAETKSIHTDIAGFQNCVTDLQHCISVAEEHLNTLPERDRELLFLYSKVIDLEDGSCNDNIHFFGLPECAEGSDIKGFLKNILPAFTGHTF</sequence>
<dbReference type="EMBL" id="JANPWB010000012">
    <property type="protein sequence ID" value="KAJ1115861.1"/>
    <property type="molecule type" value="Genomic_DNA"/>
</dbReference>
<keyword evidence="3" id="KW-1185">Reference proteome</keyword>
<protein>
    <submittedName>
        <fullName evidence="2">Uncharacterized protein</fullName>
    </submittedName>
</protein>
<evidence type="ECO:0000313" key="2">
    <source>
        <dbReference type="EMBL" id="KAJ1115861.1"/>
    </source>
</evidence>
<evidence type="ECO:0000256" key="1">
    <source>
        <dbReference type="SAM" id="SignalP"/>
    </source>
</evidence>
<keyword evidence="1" id="KW-0732">Signal</keyword>